<evidence type="ECO:0000313" key="1">
    <source>
        <dbReference type="EMBL" id="MFD2138782.1"/>
    </source>
</evidence>
<protein>
    <submittedName>
        <fullName evidence="2">Uncharacterized protein</fullName>
    </submittedName>
</protein>
<reference evidence="3" key="2">
    <citation type="journal article" date="2019" name="Int. J. Syst. Evol. Microbiol.">
        <title>The Global Catalogue of Microorganisms (GCM) 10K type strain sequencing project: providing services to taxonomists for standard genome sequencing and annotation.</title>
        <authorList>
            <consortium name="The Broad Institute Genomics Platform"/>
            <consortium name="The Broad Institute Genome Sequencing Center for Infectious Disease"/>
            <person name="Wu L."/>
            <person name="Ma J."/>
        </authorList>
    </citation>
    <scope>NUCLEOTIDE SEQUENCE [LARGE SCALE GENOMIC DNA]</scope>
    <source>
        <strain evidence="3">CCM 7435</strain>
    </source>
</reference>
<reference evidence="2" key="3">
    <citation type="submission" date="2024-09" db="EMBL/GenBank/DDBJ databases">
        <authorList>
            <person name="Sun Q."/>
            <person name="Mori K."/>
        </authorList>
    </citation>
    <scope>NUCLEOTIDE SEQUENCE</scope>
    <source>
        <strain evidence="2">CCM 7435</strain>
    </source>
</reference>
<organism evidence="2 3">
    <name type="scientific">Ancylobacter oerskovii</name>
    <dbReference type="NCBI Taxonomy" id="459519"/>
    <lineage>
        <taxon>Bacteria</taxon>
        <taxon>Pseudomonadati</taxon>
        <taxon>Pseudomonadota</taxon>
        <taxon>Alphaproteobacteria</taxon>
        <taxon>Hyphomicrobiales</taxon>
        <taxon>Xanthobacteraceae</taxon>
        <taxon>Ancylobacter</taxon>
    </lineage>
</organism>
<comment type="caution">
    <text evidence="2">The sequence shown here is derived from an EMBL/GenBank/DDBJ whole genome shotgun (WGS) entry which is preliminary data.</text>
</comment>
<evidence type="ECO:0000313" key="3">
    <source>
        <dbReference type="Proteomes" id="UP001597299"/>
    </source>
</evidence>
<dbReference type="EMBL" id="JBHUHD010000001">
    <property type="protein sequence ID" value="MFD2143423.1"/>
    <property type="molecule type" value="Genomic_DNA"/>
</dbReference>
<evidence type="ECO:0000313" key="2">
    <source>
        <dbReference type="EMBL" id="MFD2143423.1"/>
    </source>
</evidence>
<dbReference type="Proteomes" id="UP001597299">
    <property type="component" value="Unassembled WGS sequence"/>
</dbReference>
<name>A0ABW4Z4Z3_9HYPH</name>
<sequence length="96" mass="10424">MTSQLERDVEFAVEVGRNKAQAAEARFAKLADATYGHGYDAKIAIELAEDILEGADLRQGGRMLADHEVDRVLWLLSKAHDAAQALTAPEMAVGDE</sequence>
<dbReference type="EMBL" id="JBHUHD010000001">
    <property type="protein sequence ID" value="MFD2138782.1"/>
    <property type="molecule type" value="Genomic_DNA"/>
</dbReference>
<gene>
    <name evidence="1" type="ORF">ACFSNC_00070</name>
    <name evidence="2" type="ORF">ACFSNC_23700</name>
</gene>
<keyword evidence="3" id="KW-1185">Reference proteome</keyword>
<dbReference type="RefSeq" id="WP_213355491.1">
    <property type="nucleotide sequence ID" value="NZ_JAHBGB010000044.1"/>
</dbReference>
<accession>A0ABW4Z4Z3</accession>
<reference evidence="2" key="1">
    <citation type="journal article" date="2014" name="Int. J. Syst. Evol. Microbiol.">
        <title>Complete genome of a new Firmicutes species belonging to the dominant human colonic microbiota ('Ruminococcus bicirculans') reveals two chromosomes and a selective capacity to utilize plant glucans.</title>
        <authorList>
            <consortium name="NISC Comparative Sequencing Program"/>
            <person name="Wegmann U."/>
            <person name="Louis P."/>
            <person name="Goesmann A."/>
            <person name="Henrissat B."/>
            <person name="Duncan S.H."/>
            <person name="Flint H.J."/>
        </authorList>
    </citation>
    <scope>NUCLEOTIDE SEQUENCE</scope>
    <source>
        <strain evidence="2">CCM 7435</strain>
    </source>
</reference>
<proteinExistence type="predicted"/>